<evidence type="ECO:0000256" key="5">
    <source>
        <dbReference type="ARBA" id="ARBA00023204"/>
    </source>
</evidence>
<dbReference type="Gene3D" id="1.10.8.10">
    <property type="entry name" value="DNA helicase RuvA subunit, C-terminal domain"/>
    <property type="match status" value="1"/>
</dbReference>
<dbReference type="GO" id="GO:0006281">
    <property type="term" value="P:DNA repair"/>
    <property type="evidence" value="ECO:0007669"/>
    <property type="project" value="UniProtKB-UniRule"/>
</dbReference>
<gene>
    <name evidence="6" type="primary">ruvA</name>
    <name evidence="8" type="ORF">TDIS_0113</name>
</gene>
<dbReference type="NCBIfam" id="TIGR00084">
    <property type="entry name" value="ruvA"/>
    <property type="match status" value="1"/>
</dbReference>
<keyword evidence="9" id="KW-1185">Reference proteome</keyword>
<dbReference type="STRING" id="999894.TDIS_0113"/>
<keyword evidence="8" id="KW-0067">ATP-binding</keyword>
<dbReference type="Pfam" id="PF01330">
    <property type="entry name" value="RuvA_N"/>
    <property type="match status" value="1"/>
</dbReference>
<dbReference type="Proteomes" id="UP000078390">
    <property type="component" value="Unassembled WGS sequence"/>
</dbReference>
<dbReference type="GO" id="GO:0006310">
    <property type="term" value="P:DNA recombination"/>
    <property type="evidence" value="ECO:0007669"/>
    <property type="project" value="UniProtKB-UniRule"/>
</dbReference>
<evidence type="ECO:0000256" key="4">
    <source>
        <dbReference type="ARBA" id="ARBA00023172"/>
    </source>
</evidence>
<accession>A0A179D668</accession>
<dbReference type="InterPro" id="IPR012340">
    <property type="entry name" value="NA-bd_OB-fold"/>
</dbReference>
<keyword evidence="5 6" id="KW-0234">DNA repair</keyword>
<dbReference type="SMART" id="SM00278">
    <property type="entry name" value="HhH1"/>
    <property type="match status" value="2"/>
</dbReference>
<keyword evidence="8" id="KW-0547">Nucleotide-binding</keyword>
<evidence type="ECO:0000256" key="1">
    <source>
        <dbReference type="ARBA" id="ARBA00022490"/>
    </source>
</evidence>
<dbReference type="GO" id="GO:0000400">
    <property type="term" value="F:four-way junction DNA binding"/>
    <property type="evidence" value="ECO:0007669"/>
    <property type="project" value="UniProtKB-UniRule"/>
</dbReference>
<evidence type="ECO:0000256" key="2">
    <source>
        <dbReference type="ARBA" id="ARBA00022763"/>
    </source>
</evidence>
<dbReference type="InterPro" id="IPR013849">
    <property type="entry name" value="DNA_helicase_Holl-junc_RuvA_I"/>
</dbReference>
<dbReference type="GO" id="GO:0009378">
    <property type="term" value="F:four-way junction helicase activity"/>
    <property type="evidence" value="ECO:0007669"/>
    <property type="project" value="InterPro"/>
</dbReference>
<dbReference type="InterPro" id="IPR036267">
    <property type="entry name" value="RuvA_C_sf"/>
</dbReference>
<comment type="subcellular location">
    <subcellularLocation>
        <location evidence="6">Cytoplasm</location>
    </subcellularLocation>
</comment>
<dbReference type="SUPFAM" id="SSF47781">
    <property type="entry name" value="RuvA domain 2-like"/>
    <property type="match status" value="1"/>
</dbReference>
<keyword evidence="8" id="KW-0378">Hydrolase</keyword>
<dbReference type="InterPro" id="IPR011114">
    <property type="entry name" value="RuvA_C"/>
</dbReference>
<keyword evidence="1 6" id="KW-0963">Cytoplasm</keyword>
<feature type="domain" description="Helix-hairpin-helix DNA-binding motif class 1" evidence="7">
    <location>
        <begin position="73"/>
        <end position="92"/>
    </location>
</feature>
<dbReference type="SUPFAM" id="SSF50249">
    <property type="entry name" value="Nucleic acid-binding proteins"/>
    <property type="match status" value="1"/>
</dbReference>
<dbReference type="OrthoDB" id="5293449at2"/>
<dbReference type="SUPFAM" id="SSF46929">
    <property type="entry name" value="DNA helicase RuvA subunit, C-terminal domain"/>
    <property type="match status" value="1"/>
</dbReference>
<dbReference type="GO" id="GO:0048476">
    <property type="term" value="C:Holliday junction resolvase complex"/>
    <property type="evidence" value="ECO:0007669"/>
    <property type="project" value="UniProtKB-UniRule"/>
</dbReference>
<comment type="caution">
    <text evidence="6">Lacks conserved residue(s) required for the propagation of feature annotation.</text>
</comment>
<comment type="function">
    <text evidence="6">The RuvA-RuvB-RuvC complex processes Holliday junction (HJ) DNA during genetic recombination and DNA repair, while the RuvA-RuvB complex plays an important role in the rescue of blocked DNA replication forks via replication fork reversal (RFR). RuvA specifically binds to HJ cruciform DNA, conferring on it an open structure. The RuvB hexamer acts as an ATP-dependent pump, pulling dsDNA into and through the RuvAB complex. HJ branch migration allows RuvC to scan DNA until it finds its consensus sequence, where it cleaves and resolves the cruciform DNA.</text>
</comment>
<organism evidence="8 9">
    <name type="scientific">Thermosulfurimonas dismutans</name>
    <dbReference type="NCBI Taxonomy" id="999894"/>
    <lineage>
        <taxon>Bacteria</taxon>
        <taxon>Pseudomonadati</taxon>
        <taxon>Thermodesulfobacteriota</taxon>
        <taxon>Thermodesulfobacteria</taxon>
        <taxon>Thermodesulfobacteriales</taxon>
        <taxon>Thermodesulfobacteriaceae</taxon>
        <taxon>Thermosulfurimonas</taxon>
    </lineage>
</organism>
<dbReference type="CDD" id="cd14332">
    <property type="entry name" value="UBA_RuvA_C"/>
    <property type="match status" value="1"/>
</dbReference>
<keyword evidence="8" id="KW-0347">Helicase</keyword>
<dbReference type="Pfam" id="PF14520">
    <property type="entry name" value="HHH_5"/>
    <property type="match status" value="1"/>
</dbReference>
<protein>
    <recommendedName>
        <fullName evidence="6">Holliday junction branch migration complex subunit RuvA</fullName>
    </recommendedName>
</protein>
<dbReference type="GO" id="GO:0005737">
    <property type="term" value="C:cytoplasm"/>
    <property type="evidence" value="ECO:0007669"/>
    <property type="project" value="UniProtKB-SubCell"/>
</dbReference>
<evidence type="ECO:0000256" key="6">
    <source>
        <dbReference type="HAMAP-Rule" id="MF_00031"/>
    </source>
</evidence>
<dbReference type="InterPro" id="IPR003583">
    <property type="entry name" value="Hlx-hairpin-Hlx_DNA-bd_motif"/>
</dbReference>
<comment type="subunit">
    <text evidence="6">Homotetramer. Forms an RuvA(8)-RuvB(12)-Holliday junction (HJ) complex. HJ DNA is sandwiched between 2 RuvA tetramers; dsDNA enters through RuvA and exits via RuvB. An RuvB hexamer assembles on each DNA strand where it exits the tetramer. Each RuvB hexamer is contacted by two RuvA subunits (via domain III) on 2 adjacent RuvB subunits; this complex drives branch migration. In the full resolvosome a probable DNA-RuvA(4)-RuvB(12)-RuvC(2) complex forms which resolves the HJ.</text>
</comment>
<feature type="domain" description="Helix-hairpin-helix DNA-binding motif class 1" evidence="7">
    <location>
        <begin position="108"/>
        <end position="127"/>
    </location>
</feature>
<dbReference type="GO" id="GO:0009379">
    <property type="term" value="C:Holliday junction helicase complex"/>
    <property type="evidence" value="ECO:0007669"/>
    <property type="project" value="InterPro"/>
</dbReference>
<dbReference type="Gene3D" id="2.40.50.140">
    <property type="entry name" value="Nucleic acid-binding proteins"/>
    <property type="match status" value="1"/>
</dbReference>
<evidence type="ECO:0000313" key="9">
    <source>
        <dbReference type="Proteomes" id="UP000078390"/>
    </source>
</evidence>
<dbReference type="AlphaFoldDB" id="A0A179D668"/>
<dbReference type="HAMAP" id="MF_00031">
    <property type="entry name" value="DNA_HJ_migration_RuvA"/>
    <property type="match status" value="1"/>
</dbReference>
<keyword evidence="4 6" id="KW-0233">DNA recombination</keyword>
<dbReference type="InterPro" id="IPR010994">
    <property type="entry name" value="RuvA_2-like"/>
</dbReference>
<dbReference type="Gene3D" id="1.10.150.20">
    <property type="entry name" value="5' to 3' exonuclease, C-terminal subdomain"/>
    <property type="match status" value="1"/>
</dbReference>
<comment type="domain">
    <text evidence="6">Has three domains with a flexible linker between the domains II and III and assumes an 'L' shape. Domain III is highly mobile and contacts RuvB.</text>
</comment>
<dbReference type="EMBL" id="LWLG01000001">
    <property type="protein sequence ID" value="OAQ21595.1"/>
    <property type="molecule type" value="Genomic_DNA"/>
</dbReference>
<dbReference type="Pfam" id="PF07499">
    <property type="entry name" value="RuvA_C"/>
    <property type="match status" value="1"/>
</dbReference>
<comment type="similarity">
    <text evidence="6">Belongs to the RuvA family.</text>
</comment>
<evidence type="ECO:0000259" key="7">
    <source>
        <dbReference type="SMART" id="SM00278"/>
    </source>
</evidence>
<reference evidence="8 9" key="1">
    <citation type="submission" date="2016-04" db="EMBL/GenBank/DDBJ databases">
        <title>Genome analysis of Thermosulfurimonas dismutans, the first thermophilic sulfur-disproportionating bacterium of the phylum Thermodesulfobacteria.</title>
        <authorList>
            <person name="Mardanov A.V."/>
            <person name="Beletsky A.V."/>
            <person name="Kadnikov V.V."/>
            <person name="Slobodkin A.I."/>
            <person name="Ravin N.V."/>
        </authorList>
    </citation>
    <scope>NUCLEOTIDE SEQUENCE [LARGE SCALE GENOMIC DNA]</scope>
    <source>
        <strain evidence="8 9">S95</strain>
    </source>
</reference>
<dbReference type="InterPro" id="IPR000085">
    <property type="entry name" value="RuvA"/>
</dbReference>
<dbReference type="RefSeq" id="WP_068668223.1">
    <property type="nucleotide sequence ID" value="NZ_LWLG01000001.1"/>
</dbReference>
<sequence length="190" mass="21509">MLSEITGQITKKIPGKLWLKTGPLVWEIFVPFTFTENLPPPGEKVRISVCVFLRGEIFEMYGFPDDTYREAFLLLSSLPRIGPRLALNLLALFSPQELEEAVRTEDVSALSRVPGIGPRRAERLCVELRARLGLKRRHRERSPIYEEALTALKNLGFSAVEAEEALSQVFTGKEDLDELLRKALKRFSPA</sequence>
<keyword evidence="3 6" id="KW-0238">DNA-binding</keyword>
<feature type="region of interest" description="Domain I" evidence="6">
    <location>
        <begin position="1"/>
        <end position="64"/>
    </location>
</feature>
<comment type="caution">
    <text evidence="8">The sequence shown here is derived from an EMBL/GenBank/DDBJ whole genome shotgun (WGS) entry which is preliminary data.</text>
</comment>
<evidence type="ECO:0000256" key="3">
    <source>
        <dbReference type="ARBA" id="ARBA00023125"/>
    </source>
</evidence>
<name>A0A179D668_9BACT</name>
<feature type="region of interest" description="Domain III" evidence="6">
    <location>
        <begin position="145"/>
        <end position="190"/>
    </location>
</feature>
<dbReference type="GO" id="GO:0005524">
    <property type="term" value="F:ATP binding"/>
    <property type="evidence" value="ECO:0007669"/>
    <property type="project" value="InterPro"/>
</dbReference>
<proteinExistence type="inferred from homology"/>
<keyword evidence="2 6" id="KW-0227">DNA damage</keyword>
<evidence type="ECO:0000313" key="8">
    <source>
        <dbReference type="EMBL" id="OAQ21595.1"/>
    </source>
</evidence>